<evidence type="ECO:0000256" key="1">
    <source>
        <dbReference type="ARBA" id="ARBA00023002"/>
    </source>
</evidence>
<evidence type="ECO:0000259" key="2">
    <source>
        <dbReference type="SMART" id="SM00903"/>
    </source>
</evidence>
<dbReference type="InterPro" id="IPR050268">
    <property type="entry name" value="NADH-dep_flavin_reductase"/>
</dbReference>
<accession>A0ABW0U9K8</accession>
<evidence type="ECO:0000313" key="4">
    <source>
        <dbReference type="Proteomes" id="UP001596143"/>
    </source>
</evidence>
<dbReference type="RefSeq" id="WP_270897139.1">
    <property type="nucleotide sequence ID" value="NZ_JBHSPF010000059.1"/>
</dbReference>
<dbReference type="EMBL" id="JBHSPF010000059">
    <property type="protein sequence ID" value="MFC5629414.1"/>
    <property type="molecule type" value="Genomic_DNA"/>
</dbReference>
<protein>
    <submittedName>
        <fullName evidence="3">Flavin reductase family protein</fullName>
        <ecNumber evidence="3">1.-.-.-</ecNumber>
    </submittedName>
</protein>
<dbReference type="GO" id="GO:0016491">
    <property type="term" value="F:oxidoreductase activity"/>
    <property type="evidence" value="ECO:0007669"/>
    <property type="project" value="UniProtKB-KW"/>
</dbReference>
<keyword evidence="1 3" id="KW-0560">Oxidoreductase</keyword>
<dbReference type="InterPro" id="IPR012349">
    <property type="entry name" value="Split_barrel_FMN-bd"/>
</dbReference>
<evidence type="ECO:0000313" key="3">
    <source>
        <dbReference type="EMBL" id="MFC5629414.1"/>
    </source>
</evidence>
<reference evidence="4" key="1">
    <citation type="journal article" date="2019" name="Int. J. Syst. Evol. Microbiol.">
        <title>The Global Catalogue of Microorganisms (GCM) 10K type strain sequencing project: providing services to taxonomists for standard genome sequencing and annotation.</title>
        <authorList>
            <consortium name="The Broad Institute Genomics Platform"/>
            <consortium name="The Broad Institute Genome Sequencing Center for Infectious Disease"/>
            <person name="Wu L."/>
            <person name="Ma J."/>
        </authorList>
    </citation>
    <scope>NUCLEOTIDE SEQUENCE [LARGE SCALE GENOMIC DNA]</scope>
    <source>
        <strain evidence="4">CGMCC 1.15790</strain>
    </source>
</reference>
<dbReference type="PANTHER" id="PTHR30466:SF1">
    <property type="entry name" value="FMN REDUCTASE (NADH) RUTF"/>
    <property type="match status" value="1"/>
</dbReference>
<dbReference type="InterPro" id="IPR002563">
    <property type="entry name" value="Flavin_Rdtase-like_dom"/>
</dbReference>
<keyword evidence="4" id="KW-1185">Reference proteome</keyword>
<dbReference type="Proteomes" id="UP001596143">
    <property type="component" value="Unassembled WGS sequence"/>
</dbReference>
<comment type="caution">
    <text evidence="3">The sequence shown here is derived from an EMBL/GenBank/DDBJ whole genome shotgun (WGS) entry which is preliminary data.</text>
</comment>
<organism evidence="3 4">
    <name type="scientific">Aliibacillus thermotolerans</name>
    <dbReference type="NCBI Taxonomy" id="1834418"/>
    <lineage>
        <taxon>Bacteria</taxon>
        <taxon>Bacillati</taxon>
        <taxon>Bacillota</taxon>
        <taxon>Bacilli</taxon>
        <taxon>Bacillales</taxon>
        <taxon>Bacillaceae</taxon>
        <taxon>Aliibacillus</taxon>
    </lineage>
</organism>
<dbReference type="EC" id="1.-.-.-" evidence="3"/>
<feature type="domain" description="Flavin reductase like" evidence="2">
    <location>
        <begin position="10"/>
        <end position="150"/>
    </location>
</feature>
<dbReference type="SMART" id="SM00903">
    <property type="entry name" value="Flavin_Reduct"/>
    <property type="match status" value="1"/>
</dbReference>
<sequence>MDDQLFKKAMSKFTTGVTVITTKDQDGVHGMTANAFMSVSLDPKLVLISVHENARMNKRIEQSQKFAVSILADDQQEMSMYFAGQLKEERDIEFEEFNGYPVIPDAVVNITCDVHNAHVEGDHTLYVGAVTDIKINDKDPLTLYSGQYGDFKAVTSS</sequence>
<dbReference type="SUPFAM" id="SSF50475">
    <property type="entry name" value="FMN-binding split barrel"/>
    <property type="match status" value="1"/>
</dbReference>
<dbReference type="Pfam" id="PF01613">
    <property type="entry name" value="Flavin_Reduct"/>
    <property type="match status" value="1"/>
</dbReference>
<dbReference type="Gene3D" id="2.30.110.10">
    <property type="entry name" value="Electron Transport, Fmn-binding Protein, Chain A"/>
    <property type="match status" value="1"/>
</dbReference>
<gene>
    <name evidence="3" type="ORF">ACFPTR_11175</name>
</gene>
<name>A0ABW0U9K8_9BACI</name>
<proteinExistence type="predicted"/>
<dbReference type="PANTHER" id="PTHR30466">
    <property type="entry name" value="FLAVIN REDUCTASE"/>
    <property type="match status" value="1"/>
</dbReference>